<proteinExistence type="inferred from homology"/>
<dbReference type="Gene3D" id="3.40.50.11890">
    <property type="match status" value="1"/>
</dbReference>
<evidence type="ECO:0000256" key="3">
    <source>
        <dbReference type="ARBA" id="ARBA00023014"/>
    </source>
</evidence>
<reference evidence="4 5" key="1">
    <citation type="submission" date="2024-03" db="EMBL/GenBank/DDBJ databases">
        <title>Human intestinal bacterial collection.</title>
        <authorList>
            <person name="Pauvert C."/>
            <person name="Hitch T.C.A."/>
            <person name="Clavel T."/>
        </authorList>
    </citation>
    <scope>NUCLEOTIDE SEQUENCE [LARGE SCALE GENOMIC DNA]</scope>
    <source>
        <strain evidence="4 5">CLA-AP-H29</strain>
    </source>
</reference>
<evidence type="ECO:0000256" key="2">
    <source>
        <dbReference type="ARBA" id="ARBA00005806"/>
    </source>
</evidence>
<keyword evidence="5" id="KW-1185">Reference proteome</keyword>
<evidence type="ECO:0000313" key="5">
    <source>
        <dbReference type="Proteomes" id="UP001464378"/>
    </source>
</evidence>
<dbReference type="Proteomes" id="UP001464378">
    <property type="component" value="Unassembled WGS sequence"/>
</dbReference>
<dbReference type="Gene3D" id="1.20.1270.370">
    <property type="match status" value="1"/>
</dbReference>
<comment type="cofactor">
    <cofactor evidence="1">
        <name>[4Fe-4S] cluster</name>
        <dbReference type="ChEBI" id="CHEBI:49883"/>
    </cofactor>
</comment>
<dbReference type="RefSeq" id="WP_349230903.1">
    <property type="nucleotide sequence ID" value="NZ_JBBMFK010000003.1"/>
</dbReference>
<dbReference type="Gene3D" id="3.40.50.11900">
    <property type="match status" value="1"/>
</dbReference>
<keyword evidence="3" id="KW-0411">Iron-sulfur</keyword>
<dbReference type="PANTHER" id="PTHR30548">
    <property type="entry name" value="2-HYDROXYGLUTARYL-COA DEHYDRATASE, D-COMPONENT-RELATED"/>
    <property type="match status" value="1"/>
</dbReference>
<accession>A0ABV1E7B4</accession>
<comment type="similarity">
    <text evidence="2">Belongs to the FldB/FldC dehydratase alpha/beta subunit family.</text>
</comment>
<sequence length="402" mass="46215">MRDLKHLYYFEKLLDDANNELVRQAKADGRLALGYTCYHMPEVLLNLEGCFSVRLRAPRTGSMEVATYYMSNATCEYARALLERGLEGGYKFLDAMAGVDVCECMNRSMENMELLGVSDPDKKGFFWCNLDSPCSDNEDCVEHLREQLSRKILKPLRENYGIDTSDQAIRDAVDRHNEICRLITEIGNYRKLDNPTITGYEFHILTLATYVCPKDLVVDKLRETLEELKTREPDPKKHFRAKVVVVGSEIDDPELISLIEDSGALVVADRFCYGSFPGRQEIVLTDDEDALTQVCRNYLQTTLCVRHSAQHKVQKRLDFAAQLAKDFHADGIIYEQIKFCTYWSYERALASHIMHNEYNIPTLSIDRPYMSRTSGQLRTRVQAFVESIEIKKIKAKRGQEVK</sequence>
<dbReference type="InterPro" id="IPR010327">
    <property type="entry name" value="FldB/FldC_alpha/beta"/>
</dbReference>
<comment type="caution">
    <text evidence="4">The sequence shown here is derived from an EMBL/GenBank/DDBJ whole genome shotgun (WGS) entry which is preliminary data.</text>
</comment>
<evidence type="ECO:0000256" key="1">
    <source>
        <dbReference type="ARBA" id="ARBA00001966"/>
    </source>
</evidence>
<dbReference type="EMBL" id="JBBMFK010000003">
    <property type="protein sequence ID" value="MEQ2442346.1"/>
    <property type="molecule type" value="Genomic_DNA"/>
</dbReference>
<keyword evidence="3" id="KW-0479">Metal-binding</keyword>
<dbReference type="PANTHER" id="PTHR30548:SF1">
    <property type="entry name" value="DEHYDRATASE SUBUNIT MJ0007-RELATED"/>
    <property type="match status" value="1"/>
</dbReference>
<protein>
    <submittedName>
        <fullName evidence="4">2-hydroxyacyl-CoA dehydratase family protein</fullName>
    </submittedName>
</protein>
<organism evidence="4 5">
    <name type="scientific">Pseudoflavonifractor intestinihominis</name>
    <dbReference type="NCBI Taxonomy" id="3133171"/>
    <lineage>
        <taxon>Bacteria</taxon>
        <taxon>Bacillati</taxon>
        <taxon>Bacillota</taxon>
        <taxon>Clostridia</taxon>
        <taxon>Eubacteriales</taxon>
        <taxon>Oscillospiraceae</taxon>
        <taxon>Pseudoflavonifractor</taxon>
    </lineage>
</organism>
<dbReference type="Pfam" id="PF06050">
    <property type="entry name" value="HGD-D"/>
    <property type="match status" value="1"/>
</dbReference>
<gene>
    <name evidence="4" type="ORF">WMO64_02560</name>
</gene>
<name>A0ABV1E7B4_9FIRM</name>
<keyword evidence="3" id="KW-0408">Iron</keyword>
<evidence type="ECO:0000313" key="4">
    <source>
        <dbReference type="EMBL" id="MEQ2442346.1"/>
    </source>
</evidence>